<keyword evidence="2" id="KW-1185">Reference proteome</keyword>
<dbReference type="EMBL" id="WSFT01000053">
    <property type="protein sequence ID" value="MBS4539796.1"/>
    <property type="molecule type" value="Genomic_DNA"/>
</dbReference>
<accession>A0A942Z7Q4</accession>
<dbReference type="AlphaFoldDB" id="A0A942Z7Q4"/>
<proteinExistence type="predicted"/>
<protein>
    <submittedName>
        <fullName evidence="1">Uncharacterized protein</fullName>
    </submittedName>
</protein>
<dbReference type="Proteomes" id="UP000724672">
    <property type="component" value="Unassembled WGS sequence"/>
</dbReference>
<name>A0A942Z7Q4_9FIRM</name>
<gene>
    <name evidence="1" type="ORF">GOQ27_15080</name>
</gene>
<organism evidence="1 2">
    <name type="scientific">Anaeromonas frigoriresistens</name>
    <dbReference type="NCBI Taxonomy" id="2683708"/>
    <lineage>
        <taxon>Bacteria</taxon>
        <taxon>Bacillati</taxon>
        <taxon>Bacillota</taxon>
        <taxon>Tissierellia</taxon>
        <taxon>Tissierellales</taxon>
        <taxon>Thermohalobacteraceae</taxon>
        <taxon>Anaeromonas</taxon>
    </lineage>
</organism>
<sequence length="350" mass="41595">MKLEEGQVIKNYKQLCNLLDVEPTKGKGRKYHIKEFERYCKYHKTGHKFIVDEVYSEPKPKTDGRINNGGHISNTKYEDLMDRIIINTLIDYNYIEESFSEMMNILDFFTTKYVDLNKAGYKKFAESNKLGIGVTLTYQQKLNNIVRKCLETSLNRLHKNGIITYEKRINIRDKNLTENLADEKMELLIKKYEIETYEEMGIKPHNRILLDVNRQFKNKVSRKLDILSYWNVYCIKLINQKTDKVKEYTDELRERLIKSVVDAVKNKKTKDDLDDIYYPYSYDKYTLQIDKLNNLLWNLPETYMSKYDFDLIMSEGINDLKCETVKSSNTGFYINNYNEFYTADDSSIPF</sequence>
<comment type="caution">
    <text evidence="1">The sequence shown here is derived from an EMBL/GenBank/DDBJ whole genome shotgun (WGS) entry which is preliminary data.</text>
</comment>
<evidence type="ECO:0000313" key="2">
    <source>
        <dbReference type="Proteomes" id="UP000724672"/>
    </source>
</evidence>
<dbReference type="RefSeq" id="WP_203367710.1">
    <property type="nucleotide sequence ID" value="NZ_WSFT01000053.1"/>
</dbReference>
<reference evidence="1" key="1">
    <citation type="submission" date="2019-12" db="EMBL/GenBank/DDBJ databases">
        <title>Clostridiaceae gen. nov. sp. nov., isolated from sediment in Xinjiang, China.</title>
        <authorList>
            <person name="Zhang R."/>
        </authorList>
    </citation>
    <scope>NUCLEOTIDE SEQUENCE</scope>
    <source>
        <strain evidence="1">D2Q-11</strain>
    </source>
</reference>
<evidence type="ECO:0000313" key="1">
    <source>
        <dbReference type="EMBL" id="MBS4539796.1"/>
    </source>
</evidence>